<keyword evidence="4" id="KW-1185">Reference proteome</keyword>
<dbReference type="InterPro" id="IPR050491">
    <property type="entry name" value="AmpC-like"/>
</dbReference>
<dbReference type="Pfam" id="PF00144">
    <property type="entry name" value="Beta-lactamase"/>
    <property type="match status" value="1"/>
</dbReference>
<comment type="caution">
    <text evidence="3">The sequence shown here is derived from an EMBL/GenBank/DDBJ whole genome shotgun (WGS) entry which is preliminary data.</text>
</comment>
<protein>
    <submittedName>
        <fullName evidence="3">Beta-lactamase/transpeptidase-like protein</fullName>
    </submittedName>
</protein>
<dbReference type="SUPFAM" id="SSF56601">
    <property type="entry name" value="beta-lactamase/transpeptidase-like"/>
    <property type="match status" value="1"/>
</dbReference>
<dbReference type="PANTHER" id="PTHR46825:SF14">
    <property type="entry name" value="BETA-LACTAMASE-RELATED DOMAIN-CONTAINING PROTEIN"/>
    <property type="match status" value="1"/>
</dbReference>
<evidence type="ECO:0000259" key="2">
    <source>
        <dbReference type="Pfam" id="PF00144"/>
    </source>
</evidence>
<evidence type="ECO:0000313" key="4">
    <source>
        <dbReference type="Proteomes" id="UP001174936"/>
    </source>
</evidence>
<sequence>MDPRELLSICKLDFEKLLKKSGNVSATLGIHMGGRTEYLGLGTDATTADKDKLYLLASMTKPILAVLIAIVFVSERLELEMPVNNIIPLCATCNHRDGAPLRVLDLLDHRSEFFRCDRLWEGPEGRIGIQDGCTILELYRHLLPNRKYSKESSFDNDRNYNNLCYAILAMIIEKITGRSWAEVVYDKIFDPLGMTRSTANLCYRKPDGNVTDSYCAGIKGQELADILGDDDANPAAVHERFLARVRNTNPVAVAQRVQPSQCSDGTCIGGGVGIRSTASDMLTFVNACNAFYSTKPGAELTEFKAGVAVLHHHIGAMVGNPTWAYAGGWNTVFLPWDEVQRAPGADGENYARLQAVANLDILGFRDKKDFWPFFQAGGSRQIPEQLALFHGGNMVGATSCVISIPSRGLTVVALCDTRNFYVDVPNLMVVMLADSLWSGRSKEEVLIHLKNLHSLSNRCIAWYMAEVGRYEKELSSNCEELAQTLKYRQCIGKYTCIFLEILPNDAGNLLELRYAGYQYPLKVKRGSTSEKLTMTYAMPMEWAHKTGLGGKHWLDHKAYEITFLGDSGGGYKRLFWSFEQGIDEKTAFNKVAD</sequence>
<organism evidence="3 4">
    <name type="scientific">Cercophora newfieldiana</name>
    <dbReference type="NCBI Taxonomy" id="92897"/>
    <lineage>
        <taxon>Eukaryota</taxon>
        <taxon>Fungi</taxon>
        <taxon>Dikarya</taxon>
        <taxon>Ascomycota</taxon>
        <taxon>Pezizomycotina</taxon>
        <taxon>Sordariomycetes</taxon>
        <taxon>Sordariomycetidae</taxon>
        <taxon>Sordariales</taxon>
        <taxon>Lasiosphaeriaceae</taxon>
        <taxon>Cercophora</taxon>
    </lineage>
</organism>
<comment type="similarity">
    <text evidence="1">Belongs to the peptidase S12 family.</text>
</comment>
<dbReference type="AlphaFoldDB" id="A0AA39Y0T5"/>
<evidence type="ECO:0000256" key="1">
    <source>
        <dbReference type="ARBA" id="ARBA00038215"/>
    </source>
</evidence>
<dbReference type="PANTHER" id="PTHR46825">
    <property type="entry name" value="D-ALANYL-D-ALANINE-CARBOXYPEPTIDASE/ENDOPEPTIDASE AMPH"/>
    <property type="match status" value="1"/>
</dbReference>
<accession>A0AA39Y0T5</accession>
<evidence type="ECO:0000313" key="3">
    <source>
        <dbReference type="EMBL" id="KAK0643904.1"/>
    </source>
</evidence>
<dbReference type="InterPro" id="IPR012338">
    <property type="entry name" value="Beta-lactam/transpept-like"/>
</dbReference>
<name>A0AA39Y0T5_9PEZI</name>
<reference evidence="3" key="1">
    <citation type="submission" date="2023-06" db="EMBL/GenBank/DDBJ databases">
        <title>Genome-scale phylogeny and comparative genomics of the fungal order Sordariales.</title>
        <authorList>
            <consortium name="Lawrence Berkeley National Laboratory"/>
            <person name="Hensen N."/>
            <person name="Bonometti L."/>
            <person name="Westerberg I."/>
            <person name="Brannstrom I.O."/>
            <person name="Guillou S."/>
            <person name="Cros-Aarteil S."/>
            <person name="Calhoun S."/>
            <person name="Haridas S."/>
            <person name="Kuo A."/>
            <person name="Mondo S."/>
            <person name="Pangilinan J."/>
            <person name="Riley R."/>
            <person name="Labutti K."/>
            <person name="Andreopoulos B."/>
            <person name="Lipzen A."/>
            <person name="Chen C."/>
            <person name="Yanf M."/>
            <person name="Daum C."/>
            <person name="Ng V."/>
            <person name="Clum A."/>
            <person name="Steindorff A."/>
            <person name="Ohm R."/>
            <person name="Martin F."/>
            <person name="Silar P."/>
            <person name="Natvig D."/>
            <person name="Lalanne C."/>
            <person name="Gautier V."/>
            <person name="Ament-Velasquez S.L."/>
            <person name="Kruys A."/>
            <person name="Hutchinson M.I."/>
            <person name="Powell A.J."/>
            <person name="Barry K."/>
            <person name="Miller A.N."/>
            <person name="Grigoriev I.V."/>
            <person name="Debuchy R."/>
            <person name="Gladieux P."/>
            <person name="Thoren M.H."/>
            <person name="Johannesson H."/>
        </authorList>
    </citation>
    <scope>NUCLEOTIDE SEQUENCE</scope>
    <source>
        <strain evidence="3">SMH2532-1</strain>
    </source>
</reference>
<proteinExistence type="inferred from homology"/>
<dbReference type="InterPro" id="IPR001466">
    <property type="entry name" value="Beta-lactam-related"/>
</dbReference>
<gene>
    <name evidence="3" type="ORF">B0T16DRAFT_392355</name>
</gene>
<feature type="domain" description="Beta-lactamase-related" evidence="2">
    <location>
        <begin position="19"/>
        <end position="418"/>
    </location>
</feature>
<dbReference type="Proteomes" id="UP001174936">
    <property type="component" value="Unassembled WGS sequence"/>
</dbReference>
<dbReference type="Gene3D" id="3.40.710.10">
    <property type="entry name" value="DD-peptidase/beta-lactamase superfamily"/>
    <property type="match status" value="1"/>
</dbReference>
<dbReference type="EMBL" id="JAULSV010000005">
    <property type="protein sequence ID" value="KAK0643904.1"/>
    <property type="molecule type" value="Genomic_DNA"/>
</dbReference>